<dbReference type="InterPro" id="IPR029068">
    <property type="entry name" value="Glyas_Bleomycin-R_OHBP_Dase"/>
</dbReference>
<gene>
    <name evidence="2" type="ORF">Salmuc_04915</name>
</gene>
<keyword evidence="2" id="KW-0223">Dioxygenase</keyword>
<proteinExistence type="predicted"/>
<dbReference type="AlphaFoldDB" id="S9R136"/>
<dbReference type="OrthoDB" id="9812467at2"/>
<dbReference type="GO" id="GO:0051213">
    <property type="term" value="F:dioxygenase activity"/>
    <property type="evidence" value="ECO:0007669"/>
    <property type="project" value="UniProtKB-KW"/>
</dbReference>
<accession>S9R136</accession>
<dbReference type="EMBL" id="APVH01000008">
    <property type="protein sequence ID" value="EPX85643.1"/>
    <property type="molecule type" value="Genomic_DNA"/>
</dbReference>
<keyword evidence="2" id="KW-0560">Oxidoreductase</keyword>
<dbReference type="Proteomes" id="UP000015347">
    <property type="component" value="Unassembled WGS sequence"/>
</dbReference>
<dbReference type="SUPFAM" id="SSF54593">
    <property type="entry name" value="Glyoxalase/Bleomycin resistance protein/Dihydroxybiphenyl dioxygenase"/>
    <property type="match status" value="1"/>
</dbReference>
<reference evidence="3" key="1">
    <citation type="journal article" date="2014" name="Stand. Genomic Sci.">
        <title>Genome sequence of the exopolysaccharide-producing Salipiger mucosus type strain (DSM 16094(T)), a moderately halophilic member of the Roseobacter clade.</title>
        <authorList>
            <person name="Riedel T."/>
            <person name="Spring S."/>
            <person name="Fiebig A."/>
            <person name="Petersen J."/>
            <person name="Kyrpides N.C."/>
            <person name="Goker M."/>
            <person name="Klenk H.P."/>
        </authorList>
    </citation>
    <scope>NUCLEOTIDE SEQUENCE [LARGE SCALE GENOMIC DNA]</scope>
    <source>
        <strain evidence="3">DSM 16094</strain>
    </source>
</reference>
<comment type="caution">
    <text evidence="2">The sequence shown here is derived from an EMBL/GenBank/DDBJ whole genome shotgun (WGS) entry which is preliminary data.</text>
</comment>
<dbReference type="HOGENOM" id="CLU_072991_1_0_5"/>
<dbReference type="STRING" id="1123237.Salmuc_04915"/>
<keyword evidence="3" id="KW-1185">Reference proteome</keyword>
<dbReference type="InterPro" id="IPR025870">
    <property type="entry name" value="Glyoxalase-like_dom"/>
</dbReference>
<feature type="domain" description="Glyoxalase-like" evidence="1">
    <location>
        <begin position="37"/>
        <end position="224"/>
    </location>
</feature>
<protein>
    <submittedName>
        <fullName evidence="2">Putative dioxygenase</fullName>
    </submittedName>
</protein>
<organism evidence="2 3">
    <name type="scientific">Salipiger mucosus DSM 16094</name>
    <dbReference type="NCBI Taxonomy" id="1123237"/>
    <lineage>
        <taxon>Bacteria</taxon>
        <taxon>Pseudomonadati</taxon>
        <taxon>Pseudomonadota</taxon>
        <taxon>Alphaproteobacteria</taxon>
        <taxon>Rhodobacterales</taxon>
        <taxon>Roseobacteraceae</taxon>
        <taxon>Salipiger</taxon>
    </lineage>
</organism>
<dbReference type="Pfam" id="PF13468">
    <property type="entry name" value="Glyoxalase_3"/>
    <property type="match status" value="1"/>
</dbReference>
<evidence type="ECO:0000313" key="3">
    <source>
        <dbReference type="Proteomes" id="UP000015347"/>
    </source>
</evidence>
<evidence type="ECO:0000313" key="2">
    <source>
        <dbReference type="EMBL" id="EPX85643.1"/>
    </source>
</evidence>
<sequence>MDFGLQRFSRVSCARPWGDEEMSISNANSPAPGGVCLDHTGHFVPDPEAARAALTGMGFTVTPFSAQVVPDPEGGAPKLTGTGNVCVMLPEGYLEFLVHTADTPIGLEFRAALDRRAGLHLAAFGVADAEARHAELAEAGFDMRPLVHFSREVETEGGSATAAFTVARLQAGAMPEGRVQILTHHAPEAMWQPRWTAHENAARALRAVVVSAPDPAEAADRFARFLGRPAEPFGPGFRVPLDQGAVEVLPEPEAEALAGVAVEPGRPCFVALRIGVADPAALAARLGAESVGEAWRLPFDPALGRGAWLFEA</sequence>
<dbReference type="eggNOG" id="COG3185">
    <property type="taxonomic scope" value="Bacteria"/>
</dbReference>
<dbReference type="Gene3D" id="3.10.180.10">
    <property type="entry name" value="2,3-Dihydroxybiphenyl 1,2-Dioxygenase, domain 1"/>
    <property type="match status" value="1"/>
</dbReference>
<name>S9R136_9RHOB</name>
<evidence type="ECO:0000259" key="1">
    <source>
        <dbReference type="Pfam" id="PF13468"/>
    </source>
</evidence>